<dbReference type="PROSITE" id="PS50262">
    <property type="entry name" value="G_PROTEIN_RECEP_F1_2"/>
    <property type="match status" value="1"/>
</dbReference>
<evidence type="ECO:0000256" key="1">
    <source>
        <dbReference type="ARBA" id="ARBA00004141"/>
    </source>
</evidence>
<evidence type="ECO:0000256" key="3">
    <source>
        <dbReference type="ARBA" id="ARBA00022989"/>
    </source>
</evidence>
<gene>
    <name evidence="12" type="ORF">PODLI_1B032724</name>
</gene>
<dbReference type="PANTHER" id="PTHR24237">
    <property type="entry name" value="G-PROTEIN COUPLED RECEPTOR"/>
    <property type="match status" value="1"/>
</dbReference>
<keyword evidence="4 9" id="KW-0297">G-protein coupled receptor</keyword>
<dbReference type="GO" id="GO:0016020">
    <property type="term" value="C:membrane"/>
    <property type="evidence" value="ECO:0007669"/>
    <property type="project" value="UniProtKB-SubCell"/>
</dbReference>
<accession>A0AA35P8A8</accession>
<dbReference type="InterPro" id="IPR000276">
    <property type="entry name" value="GPCR_Rhodpsn"/>
</dbReference>
<keyword evidence="13" id="KW-1185">Reference proteome</keyword>
<keyword evidence="7 9" id="KW-0675">Receptor</keyword>
<evidence type="ECO:0000313" key="13">
    <source>
        <dbReference type="Proteomes" id="UP001178461"/>
    </source>
</evidence>
<evidence type="ECO:0000256" key="5">
    <source>
        <dbReference type="ARBA" id="ARBA00023136"/>
    </source>
</evidence>
<dbReference type="AlphaFoldDB" id="A0AA35P8A8"/>
<evidence type="ECO:0000256" key="6">
    <source>
        <dbReference type="ARBA" id="ARBA00023157"/>
    </source>
</evidence>
<name>A0AA35P8A8_9SAUR</name>
<keyword evidence="3 10" id="KW-1133">Transmembrane helix</keyword>
<comment type="subcellular location">
    <subcellularLocation>
        <location evidence="1">Membrane</location>
        <topology evidence="1">Multi-pass membrane protein</topology>
    </subcellularLocation>
</comment>
<dbReference type="Pfam" id="PF00001">
    <property type="entry name" value="7tm_1"/>
    <property type="match status" value="1"/>
</dbReference>
<evidence type="ECO:0000256" key="7">
    <source>
        <dbReference type="ARBA" id="ARBA00023170"/>
    </source>
</evidence>
<dbReference type="PROSITE" id="PS51257">
    <property type="entry name" value="PROKAR_LIPOPROTEIN"/>
    <property type="match status" value="1"/>
</dbReference>
<sequence>MEVLERPPKNLSVPLSGGSAWNSSNSTSGCLESADFQYLLFPVVYSLVFALGLVGNLFVLGYFFRTKSATEPANVFLVNLAAIDLLFVLTLPFRIAYHALRNDWVFGEALCKVTGCLFFANLYGSSLFLACICLERYVAVVHPLRHLRLRQLRYRVAAAVGVWAVLVAAVLYLALRGPLTSRFPDGRTACLENFSSSSWRGRISSVSLFAAAVGFLLPLFLIGICYPLIAWRLLATPGMQPGSRAVRRKALRTVLVVLGVFLVCFAPYHLVQVVHTLGRAGVLGGCPLIRATYVARRLTMALTSLNACLDPLVYYFAAERFAWQPGWWKCCCCCRRLETAQPSLLRLRGLVASKQGSSSCGESCAPGTAQ</sequence>
<dbReference type="GO" id="GO:0008142">
    <property type="term" value="F:oxysterol binding"/>
    <property type="evidence" value="ECO:0007669"/>
    <property type="project" value="InterPro"/>
</dbReference>
<feature type="transmembrane region" description="Helical" evidence="10">
    <location>
        <begin position="206"/>
        <end position="229"/>
    </location>
</feature>
<evidence type="ECO:0000256" key="8">
    <source>
        <dbReference type="ARBA" id="ARBA00023224"/>
    </source>
</evidence>
<dbReference type="PRINTS" id="PR01157">
    <property type="entry name" value="P2YPURNOCPTR"/>
</dbReference>
<keyword evidence="8 9" id="KW-0807">Transducer</keyword>
<evidence type="ECO:0000256" key="4">
    <source>
        <dbReference type="ARBA" id="ARBA00023040"/>
    </source>
</evidence>
<dbReference type="FunFam" id="1.20.1070.10:FF:000017">
    <property type="entry name" value="lysophosphatidic acid receptor 4"/>
    <property type="match status" value="1"/>
</dbReference>
<dbReference type="PROSITE" id="PS00237">
    <property type="entry name" value="G_PROTEIN_RECEP_F1_1"/>
    <property type="match status" value="1"/>
</dbReference>
<dbReference type="Proteomes" id="UP001178461">
    <property type="component" value="Chromosome 6"/>
</dbReference>
<feature type="transmembrane region" description="Helical" evidence="10">
    <location>
        <begin position="43"/>
        <end position="64"/>
    </location>
</feature>
<dbReference type="CDD" id="cd14982">
    <property type="entry name" value="7tmA_purinoceptor-like"/>
    <property type="match status" value="1"/>
</dbReference>
<comment type="similarity">
    <text evidence="9">Belongs to the G-protein coupled receptor 1 family.</text>
</comment>
<feature type="transmembrane region" description="Helical" evidence="10">
    <location>
        <begin position="250"/>
        <end position="270"/>
    </location>
</feature>
<feature type="transmembrane region" description="Helical" evidence="10">
    <location>
        <begin position="76"/>
        <end position="97"/>
    </location>
</feature>
<feature type="transmembrane region" description="Helical" evidence="10">
    <location>
        <begin position="156"/>
        <end position="175"/>
    </location>
</feature>
<dbReference type="InterPro" id="IPR047160">
    <property type="entry name" value="GP183-like"/>
</dbReference>
<dbReference type="PANTHER" id="PTHR24237:SF37">
    <property type="entry name" value="COAGULATION FACTOR II (THROMBIN) RECEPTOR-LIKE 2-RELATED"/>
    <property type="match status" value="1"/>
</dbReference>
<feature type="domain" description="G-protein coupled receptors family 1 profile" evidence="11">
    <location>
        <begin position="55"/>
        <end position="314"/>
    </location>
</feature>
<evidence type="ECO:0000256" key="10">
    <source>
        <dbReference type="SAM" id="Phobius"/>
    </source>
</evidence>
<evidence type="ECO:0000259" key="11">
    <source>
        <dbReference type="PROSITE" id="PS50262"/>
    </source>
</evidence>
<keyword evidence="6" id="KW-1015">Disulfide bond</keyword>
<dbReference type="GO" id="GO:0004930">
    <property type="term" value="F:G protein-coupled receptor activity"/>
    <property type="evidence" value="ECO:0007669"/>
    <property type="project" value="UniProtKB-KW"/>
</dbReference>
<evidence type="ECO:0000313" key="12">
    <source>
        <dbReference type="EMBL" id="CAI5778704.1"/>
    </source>
</evidence>
<feature type="transmembrane region" description="Helical" evidence="10">
    <location>
        <begin position="117"/>
        <end position="135"/>
    </location>
</feature>
<dbReference type="SUPFAM" id="SSF81321">
    <property type="entry name" value="Family A G protein-coupled receptor-like"/>
    <property type="match status" value="1"/>
</dbReference>
<dbReference type="InterPro" id="IPR017452">
    <property type="entry name" value="GPCR_Rhodpsn_7TM"/>
</dbReference>
<dbReference type="PRINTS" id="PR00237">
    <property type="entry name" value="GPCRRHODOPSN"/>
</dbReference>
<keyword evidence="2 9" id="KW-0812">Transmembrane</keyword>
<keyword evidence="5 10" id="KW-0472">Membrane</keyword>
<evidence type="ECO:0000256" key="9">
    <source>
        <dbReference type="RuleBase" id="RU000688"/>
    </source>
</evidence>
<proteinExistence type="inferred from homology"/>
<protein>
    <submittedName>
        <fullName evidence="12">Lysophosphatidic acid receptor 6-like</fullName>
    </submittedName>
</protein>
<dbReference type="EMBL" id="OX395131">
    <property type="protein sequence ID" value="CAI5778704.1"/>
    <property type="molecule type" value="Genomic_DNA"/>
</dbReference>
<organism evidence="12 13">
    <name type="scientific">Podarcis lilfordi</name>
    <name type="common">Lilford's wall lizard</name>
    <dbReference type="NCBI Taxonomy" id="74358"/>
    <lineage>
        <taxon>Eukaryota</taxon>
        <taxon>Metazoa</taxon>
        <taxon>Chordata</taxon>
        <taxon>Craniata</taxon>
        <taxon>Vertebrata</taxon>
        <taxon>Euteleostomi</taxon>
        <taxon>Lepidosauria</taxon>
        <taxon>Squamata</taxon>
        <taxon>Bifurcata</taxon>
        <taxon>Unidentata</taxon>
        <taxon>Episquamata</taxon>
        <taxon>Laterata</taxon>
        <taxon>Lacertibaenia</taxon>
        <taxon>Lacertidae</taxon>
        <taxon>Podarcis</taxon>
    </lineage>
</organism>
<reference evidence="12" key="1">
    <citation type="submission" date="2022-12" db="EMBL/GenBank/DDBJ databases">
        <authorList>
            <person name="Alioto T."/>
            <person name="Alioto T."/>
            <person name="Gomez Garrido J."/>
        </authorList>
    </citation>
    <scope>NUCLEOTIDE SEQUENCE</scope>
</reference>
<dbReference type="Gene3D" id="1.20.1070.10">
    <property type="entry name" value="Rhodopsin 7-helix transmembrane proteins"/>
    <property type="match status" value="1"/>
</dbReference>
<evidence type="ECO:0000256" key="2">
    <source>
        <dbReference type="ARBA" id="ARBA00022692"/>
    </source>
</evidence>